<name>A0A1Q2D6W4_9ENTE</name>
<dbReference type="OrthoDB" id="9810297at2"/>
<dbReference type="GO" id="GO:0005737">
    <property type="term" value="C:cytoplasm"/>
    <property type="evidence" value="ECO:0007669"/>
    <property type="project" value="UniProtKB-SubCell"/>
</dbReference>
<dbReference type="FunFam" id="1.10.940.10:FF:000006">
    <property type="entry name" value="16S rRNA (Cytosine(967)-C(5))-methyltransferase RsmB"/>
    <property type="match status" value="1"/>
</dbReference>
<dbReference type="InterPro" id="IPR004573">
    <property type="entry name" value="rRNA_ssu_MeTfrase_B"/>
</dbReference>
<evidence type="ECO:0000256" key="7">
    <source>
        <dbReference type="ARBA" id="ARBA00022603"/>
    </source>
</evidence>
<dbReference type="NCBIfam" id="NF011494">
    <property type="entry name" value="PRK14902.1"/>
    <property type="match status" value="1"/>
</dbReference>
<dbReference type="RefSeq" id="WP_077276136.1">
    <property type="nucleotide sequence ID" value="NZ_CP019609.1"/>
</dbReference>
<dbReference type="GO" id="GO:0006355">
    <property type="term" value="P:regulation of DNA-templated transcription"/>
    <property type="evidence" value="ECO:0007669"/>
    <property type="project" value="InterPro"/>
</dbReference>
<feature type="binding site" evidence="14">
    <location>
        <position position="296"/>
    </location>
    <ligand>
        <name>S-adenosyl-L-methionine</name>
        <dbReference type="ChEBI" id="CHEBI:59789"/>
    </ligand>
</feature>
<dbReference type="Pfam" id="PF22458">
    <property type="entry name" value="RsmF-B_ferredox"/>
    <property type="match status" value="1"/>
</dbReference>
<comment type="function">
    <text evidence="1">Specifically methylates the cytosine at position 967 (m5C967) of 16S rRNA.</text>
</comment>
<dbReference type="FunFam" id="3.40.50.150:FF:000022">
    <property type="entry name" value="Ribosomal RNA small subunit methyltransferase B"/>
    <property type="match status" value="1"/>
</dbReference>
<dbReference type="InterPro" id="IPR054728">
    <property type="entry name" value="RsmB-like_ferredoxin"/>
</dbReference>
<dbReference type="NCBIfam" id="TIGR00563">
    <property type="entry name" value="rsmB"/>
    <property type="match status" value="1"/>
</dbReference>
<proteinExistence type="inferred from homology"/>
<dbReference type="PROSITE" id="PS01153">
    <property type="entry name" value="NOL1_NOP2_SUN"/>
    <property type="match status" value="1"/>
</dbReference>
<dbReference type="InterPro" id="IPR018314">
    <property type="entry name" value="RsmB/NOL1/NOP2-like_CS"/>
</dbReference>
<protein>
    <recommendedName>
        <fullName evidence="4">16S rRNA (cytosine(967)-C(5))-methyltransferase</fullName>
        <ecNumber evidence="4">2.1.1.176</ecNumber>
    </recommendedName>
    <alternativeName>
        <fullName evidence="11">16S rRNA m5C967 methyltransferase</fullName>
    </alternativeName>
    <alternativeName>
        <fullName evidence="12">rRNA (cytosine-C(5)-)-methyltransferase RsmB</fullName>
    </alternativeName>
</protein>
<evidence type="ECO:0000256" key="2">
    <source>
        <dbReference type="ARBA" id="ARBA00004496"/>
    </source>
</evidence>
<dbReference type="Pfam" id="PF01029">
    <property type="entry name" value="NusB"/>
    <property type="match status" value="1"/>
</dbReference>
<dbReference type="EC" id="2.1.1.176" evidence="4"/>
<keyword evidence="5" id="KW-0963">Cytoplasm</keyword>
<keyword evidence="10 14" id="KW-0694">RNA-binding</keyword>
<dbReference type="AlphaFoldDB" id="A0A1Q2D6W4"/>
<evidence type="ECO:0000256" key="9">
    <source>
        <dbReference type="ARBA" id="ARBA00022691"/>
    </source>
</evidence>
<dbReference type="InterPro" id="IPR006027">
    <property type="entry name" value="NusB_RsmB_TIM44"/>
</dbReference>
<dbReference type="Pfam" id="PF01189">
    <property type="entry name" value="Methyltr_RsmB-F"/>
    <property type="match status" value="1"/>
</dbReference>
<keyword evidence="8 14" id="KW-0808">Transferase</keyword>
<keyword evidence="7 14" id="KW-0489">Methyltransferase</keyword>
<dbReference type="GO" id="GO:0008649">
    <property type="term" value="F:rRNA methyltransferase activity"/>
    <property type="evidence" value="ECO:0007669"/>
    <property type="project" value="InterPro"/>
</dbReference>
<dbReference type="GO" id="GO:0003723">
    <property type="term" value="F:RNA binding"/>
    <property type="evidence" value="ECO:0007669"/>
    <property type="project" value="UniProtKB-UniRule"/>
</dbReference>
<dbReference type="PANTHER" id="PTHR22807">
    <property type="entry name" value="NOP2 YEAST -RELATED NOL1/NOP2/FMU SUN DOMAIN-CONTAINING"/>
    <property type="match status" value="1"/>
</dbReference>
<evidence type="ECO:0000256" key="10">
    <source>
        <dbReference type="ARBA" id="ARBA00022884"/>
    </source>
</evidence>
<dbReference type="Proteomes" id="UP000188246">
    <property type="component" value="Chromosome"/>
</dbReference>
<accession>A0A1Q2D6W4</accession>
<dbReference type="CDD" id="cd02440">
    <property type="entry name" value="AdoMet_MTases"/>
    <property type="match status" value="1"/>
</dbReference>
<evidence type="ECO:0000256" key="1">
    <source>
        <dbReference type="ARBA" id="ARBA00002724"/>
    </source>
</evidence>
<keyword evidence="16" id="KW-1185">Reference proteome</keyword>
<dbReference type="InterPro" id="IPR001678">
    <property type="entry name" value="MeTrfase_RsmB-F_NOP2_dom"/>
</dbReference>
<gene>
    <name evidence="15" type="ORF">BW732_07410</name>
</gene>
<evidence type="ECO:0000256" key="3">
    <source>
        <dbReference type="ARBA" id="ARBA00007494"/>
    </source>
</evidence>
<evidence type="ECO:0000256" key="8">
    <source>
        <dbReference type="ARBA" id="ARBA00022679"/>
    </source>
</evidence>
<dbReference type="EMBL" id="CP019609">
    <property type="protein sequence ID" value="AQP54060.1"/>
    <property type="molecule type" value="Genomic_DNA"/>
</dbReference>
<evidence type="ECO:0000256" key="6">
    <source>
        <dbReference type="ARBA" id="ARBA00022552"/>
    </source>
</evidence>
<comment type="subcellular location">
    <subcellularLocation>
        <location evidence="2">Cytoplasm</location>
    </subcellularLocation>
</comment>
<dbReference type="SUPFAM" id="SSF48013">
    <property type="entry name" value="NusB-like"/>
    <property type="match status" value="1"/>
</dbReference>
<dbReference type="Gene3D" id="1.10.940.10">
    <property type="entry name" value="NusB-like"/>
    <property type="match status" value="1"/>
</dbReference>
<dbReference type="KEGG" id="vpi:BW732_07410"/>
<feature type="binding site" evidence="14">
    <location>
        <begin position="270"/>
        <end position="276"/>
    </location>
    <ligand>
        <name>S-adenosyl-L-methionine</name>
        <dbReference type="ChEBI" id="CHEBI:59789"/>
    </ligand>
</feature>
<feature type="binding site" evidence="14">
    <location>
        <position position="343"/>
    </location>
    <ligand>
        <name>S-adenosyl-L-methionine</name>
        <dbReference type="ChEBI" id="CHEBI:59789"/>
    </ligand>
</feature>
<sequence length="458" mass="51307">MSKSKKKKIPKHVYKNPRYVALELLIKVAANQGYSNVLINESIKYYQLSNQDARLMTEIVYGTISHRLTLEYYLAPFIERAKKVEPWVKELLLLSIYQMEYLDKVPMYGIINDAVEIAKGKGNDGVGKFVNGVLRTFQRQGIPELDAITDPIERLSVEISLPIWLTERFVADIGLDATRELGESLLEPSQVSGRVDTRELSREDAMAQLIEEGLAVKESQVSPYGVVAEKGFLAGSQLFKQGQLTVQDETSMLVAPSIQLEPDHQVLDTCAAPGGKTTHIATFLDAALGGKVLALDIHPRKLTLIEENAKRLNVMNVVETKAMDARQAREEFADDSFDRILVDAPCSGLGLLRRKPDIKYSKSADDFLNLQRIQLEILASIANKVKKYGIITYSTCTITKEENEDVVAMFLAAHPNFELIDVAGAAHLTKSYHDKLLKVYPHHYQTDGFFISCFKRIS</sequence>
<dbReference type="STRING" id="633807.BW732_07410"/>
<keyword evidence="6" id="KW-0698">rRNA processing</keyword>
<dbReference type="PANTHER" id="PTHR22807:SF53">
    <property type="entry name" value="RIBOSOMAL RNA SMALL SUBUNIT METHYLTRANSFERASE B-RELATED"/>
    <property type="match status" value="1"/>
</dbReference>
<dbReference type="InterPro" id="IPR049560">
    <property type="entry name" value="MeTrfase_RsmB-F_NOP2_cat"/>
</dbReference>
<comment type="catalytic activity">
    <reaction evidence="13">
        <text>cytidine(967) in 16S rRNA + S-adenosyl-L-methionine = 5-methylcytidine(967) in 16S rRNA + S-adenosyl-L-homocysteine + H(+)</text>
        <dbReference type="Rhea" id="RHEA:42748"/>
        <dbReference type="Rhea" id="RHEA-COMP:10219"/>
        <dbReference type="Rhea" id="RHEA-COMP:10220"/>
        <dbReference type="ChEBI" id="CHEBI:15378"/>
        <dbReference type="ChEBI" id="CHEBI:57856"/>
        <dbReference type="ChEBI" id="CHEBI:59789"/>
        <dbReference type="ChEBI" id="CHEBI:74483"/>
        <dbReference type="ChEBI" id="CHEBI:82748"/>
        <dbReference type="EC" id="2.1.1.176"/>
    </reaction>
</comment>
<dbReference type="InterPro" id="IPR029063">
    <property type="entry name" value="SAM-dependent_MTases_sf"/>
</dbReference>
<keyword evidence="9 14" id="KW-0949">S-adenosyl-L-methionine</keyword>
<dbReference type="PRINTS" id="PR02008">
    <property type="entry name" value="RCMTFAMILY"/>
</dbReference>
<evidence type="ECO:0000256" key="13">
    <source>
        <dbReference type="ARBA" id="ARBA00047283"/>
    </source>
</evidence>
<organism evidence="15 16">
    <name type="scientific">Vagococcus penaei</name>
    <dbReference type="NCBI Taxonomy" id="633807"/>
    <lineage>
        <taxon>Bacteria</taxon>
        <taxon>Bacillati</taxon>
        <taxon>Bacillota</taxon>
        <taxon>Bacilli</taxon>
        <taxon>Lactobacillales</taxon>
        <taxon>Enterococcaceae</taxon>
        <taxon>Vagococcus</taxon>
    </lineage>
</organism>
<evidence type="ECO:0000313" key="15">
    <source>
        <dbReference type="EMBL" id="AQP54060.1"/>
    </source>
</evidence>
<evidence type="ECO:0000256" key="11">
    <source>
        <dbReference type="ARBA" id="ARBA00030399"/>
    </source>
</evidence>
<dbReference type="SUPFAM" id="SSF53335">
    <property type="entry name" value="S-adenosyl-L-methionine-dependent methyltransferases"/>
    <property type="match status" value="1"/>
</dbReference>
<dbReference type="Gene3D" id="3.40.50.150">
    <property type="entry name" value="Vaccinia Virus protein VP39"/>
    <property type="match status" value="1"/>
</dbReference>
<dbReference type="PROSITE" id="PS51686">
    <property type="entry name" value="SAM_MT_RSMB_NOP"/>
    <property type="match status" value="1"/>
</dbReference>
<evidence type="ECO:0000256" key="4">
    <source>
        <dbReference type="ARBA" id="ARBA00012140"/>
    </source>
</evidence>
<feature type="active site" description="Nucleophile" evidence="14">
    <location>
        <position position="396"/>
    </location>
</feature>
<dbReference type="InterPro" id="IPR035926">
    <property type="entry name" value="NusB-like_sf"/>
</dbReference>
<evidence type="ECO:0000256" key="12">
    <source>
        <dbReference type="ARBA" id="ARBA00031088"/>
    </source>
</evidence>
<comment type="similarity">
    <text evidence="3 14">Belongs to the class I-like SAM-binding methyltransferase superfamily. RsmB/NOP family.</text>
</comment>
<evidence type="ECO:0000313" key="16">
    <source>
        <dbReference type="Proteomes" id="UP000188246"/>
    </source>
</evidence>
<feature type="binding site" evidence="14">
    <location>
        <position position="324"/>
    </location>
    <ligand>
        <name>S-adenosyl-L-methionine</name>
        <dbReference type="ChEBI" id="CHEBI:59789"/>
    </ligand>
</feature>
<evidence type="ECO:0000256" key="5">
    <source>
        <dbReference type="ARBA" id="ARBA00022490"/>
    </source>
</evidence>
<dbReference type="InterPro" id="IPR023267">
    <property type="entry name" value="RCMT"/>
</dbReference>
<evidence type="ECO:0000256" key="14">
    <source>
        <dbReference type="PROSITE-ProRule" id="PRU01023"/>
    </source>
</evidence>
<reference evidence="15 16" key="1">
    <citation type="journal article" date="2010" name="Int. J. Syst. Evol. Microbiol.">
        <title>Vagococcus penaei sp. nov., isolated from spoilage microbiota of cooked shrimp (Penaeus vannamei).</title>
        <authorList>
            <person name="Jaffres E."/>
            <person name="Prevost H."/>
            <person name="Rossero A."/>
            <person name="Joffraud J.J."/>
            <person name="Dousset X."/>
        </authorList>
    </citation>
    <scope>NUCLEOTIDE SEQUENCE [LARGE SCALE GENOMIC DNA]</scope>
    <source>
        <strain evidence="15 16">CD276</strain>
    </source>
</reference>